<dbReference type="Pfam" id="PF00150">
    <property type="entry name" value="Cellulase"/>
    <property type="match status" value="1"/>
</dbReference>
<evidence type="ECO:0000256" key="3">
    <source>
        <dbReference type="ARBA" id="ARBA00022801"/>
    </source>
</evidence>
<keyword evidence="14" id="KW-1185">Reference proteome</keyword>
<evidence type="ECO:0000256" key="8">
    <source>
        <dbReference type="ARBA" id="ARBA00023326"/>
    </source>
</evidence>
<accession>A0A0F4YFW2</accession>
<comment type="similarity">
    <text evidence="1 10">Belongs to the glycosyl hydrolase 5 (cellulase A) family.</text>
</comment>
<dbReference type="SUPFAM" id="SSF57180">
    <property type="entry name" value="Cellulose-binding domain"/>
    <property type="match status" value="1"/>
</dbReference>
<keyword evidence="5" id="KW-0119">Carbohydrate metabolism</keyword>
<keyword evidence="2 11" id="KW-0732">Signal</keyword>
<dbReference type="Pfam" id="PF00734">
    <property type="entry name" value="CBM_1"/>
    <property type="match status" value="1"/>
</dbReference>
<keyword evidence="6 10" id="KW-0326">Glycosidase</keyword>
<dbReference type="InterPro" id="IPR017853">
    <property type="entry name" value="GH"/>
</dbReference>
<dbReference type="FunFam" id="3.20.20.80:FF:000152">
    <property type="entry name" value="Extracellular endoglucanase"/>
    <property type="match status" value="1"/>
</dbReference>
<name>A0A0F4YFW2_RASE3</name>
<evidence type="ECO:0000256" key="6">
    <source>
        <dbReference type="ARBA" id="ARBA00023295"/>
    </source>
</evidence>
<sequence length="632" mass="67911">MQVSRIAALAALLQGAWAQAGPYAQCGGLGYSGSTVCTAGYICTSQNPYYYQCVPATATTTIAATTTTSPASASSTSTAPSTTCTGTFTPISAADFVANLNPGWNLGNTLDAIPDEGSWNNPPVVPLTFDDVKAAGFKSVRLPVTYAYHFVGGSPDWTINATWLQRVSDVVDMITSRGLYAIVNAHHDSWIWADVTQPGANLTMIEEKFYRLWYQVGSKLACKSSLVAFEPINEPPCNDATDAAEINKLNAIFLKAINDAGGFNAQRVVTLVGGGEDSVKTSEWFVAPTGYPNPYAIQFHYYNPYDFIFSAWGKTIWGSESDKSALSTDLQLIRNNFTTVPLLIGEYDASPTNCETAARWKYFDYFIRTASALNISTILWDNGGDHLDRTTGTWRDPSAINIIMDATGGITNSLPDSTEDPSATTQWSSAYIFHKYGDPVSDQSLPFLFNGNSVSSISASDGTKLTADTDYVVAGSNITFKASFLSKYLSSTTAPGILANLTVSFSAGASEVIQLVQWKTPSLSSTSAVASAVNGSDLYIPITWGGIPKPAAVKAVEANGNYLVDSWTEYLPAIQQGRTTYSSQWNWDDSHVIITAATISDVLAAGQTTVFTFEFYPRDNGVVNAVNFTLTV</sequence>
<dbReference type="InterPro" id="IPR005102">
    <property type="entry name" value="Carbo-bd_X2"/>
</dbReference>
<dbReference type="GO" id="GO:0005576">
    <property type="term" value="C:extracellular region"/>
    <property type="evidence" value="ECO:0007669"/>
    <property type="project" value="InterPro"/>
</dbReference>
<keyword evidence="4" id="KW-0136">Cellulose degradation</keyword>
<dbReference type="GO" id="GO:0030248">
    <property type="term" value="F:cellulose binding"/>
    <property type="evidence" value="ECO:0007669"/>
    <property type="project" value="InterPro"/>
</dbReference>
<comment type="caution">
    <text evidence="13">The sequence shown here is derived from an EMBL/GenBank/DDBJ whole genome shotgun (WGS) entry which is preliminary data.</text>
</comment>
<dbReference type="GO" id="GO:0005978">
    <property type="term" value="P:glycogen biosynthetic process"/>
    <property type="evidence" value="ECO:0007669"/>
    <property type="project" value="UniProtKB-UniPathway"/>
</dbReference>
<evidence type="ECO:0000256" key="9">
    <source>
        <dbReference type="ARBA" id="ARBA00033295"/>
    </source>
</evidence>
<dbReference type="SUPFAM" id="SSF51445">
    <property type="entry name" value="(Trans)glycosidases"/>
    <property type="match status" value="1"/>
</dbReference>
<dbReference type="Pfam" id="PF03442">
    <property type="entry name" value="CBM_X2"/>
    <property type="match status" value="1"/>
</dbReference>
<keyword evidence="3 10" id="KW-0378">Hydrolase</keyword>
<dbReference type="UniPathway" id="UPA00164"/>
<feature type="domain" description="CBM1" evidence="12">
    <location>
        <begin position="18"/>
        <end position="54"/>
    </location>
</feature>
<dbReference type="OrthoDB" id="412536at2759"/>
<evidence type="ECO:0000313" key="14">
    <source>
        <dbReference type="Proteomes" id="UP000053958"/>
    </source>
</evidence>
<evidence type="ECO:0000256" key="2">
    <source>
        <dbReference type="ARBA" id="ARBA00022729"/>
    </source>
</evidence>
<dbReference type="GeneID" id="25321316"/>
<dbReference type="PANTHER" id="PTHR31297">
    <property type="entry name" value="GLUCAN ENDO-1,6-BETA-GLUCOSIDASE B"/>
    <property type="match status" value="1"/>
</dbReference>
<proteinExistence type="inferred from homology"/>
<reference evidence="13 14" key="1">
    <citation type="submission" date="2015-04" db="EMBL/GenBank/DDBJ databases">
        <authorList>
            <person name="Heijne W.H."/>
            <person name="Fedorova N.D."/>
            <person name="Nierman W.C."/>
            <person name="Vollebregt A.W."/>
            <person name="Zhao Z."/>
            <person name="Wu L."/>
            <person name="Kumar M."/>
            <person name="Stam H."/>
            <person name="van den Berg M.A."/>
            <person name="Pel H.J."/>
        </authorList>
    </citation>
    <scope>NUCLEOTIDE SEQUENCE [LARGE SCALE GENOMIC DNA]</scope>
    <source>
        <strain evidence="13 14">CBS 393.64</strain>
    </source>
</reference>
<dbReference type="GO" id="GO:0030245">
    <property type="term" value="P:cellulose catabolic process"/>
    <property type="evidence" value="ECO:0007669"/>
    <property type="project" value="UniProtKB-KW"/>
</dbReference>
<evidence type="ECO:0000259" key="12">
    <source>
        <dbReference type="PROSITE" id="PS51164"/>
    </source>
</evidence>
<dbReference type="GO" id="GO:0008422">
    <property type="term" value="F:beta-glucosidase activity"/>
    <property type="evidence" value="ECO:0007669"/>
    <property type="project" value="TreeGrafter"/>
</dbReference>
<evidence type="ECO:0000256" key="4">
    <source>
        <dbReference type="ARBA" id="ARBA00023001"/>
    </source>
</evidence>
<evidence type="ECO:0000256" key="10">
    <source>
        <dbReference type="RuleBase" id="RU361153"/>
    </source>
</evidence>
<dbReference type="PROSITE" id="PS51164">
    <property type="entry name" value="CBM1_2"/>
    <property type="match status" value="1"/>
</dbReference>
<dbReference type="PANTHER" id="PTHR31297:SF41">
    <property type="entry name" value="ENDOGLUCANASE, PUTATIVE (AFU_ORTHOLOGUE AFUA_5G01830)-RELATED"/>
    <property type="match status" value="1"/>
</dbReference>
<dbReference type="SUPFAM" id="SSF81296">
    <property type="entry name" value="E set domains"/>
    <property type="match status" value="1"/>
</dbReference>
<evidence type="ECO:0000256" key="5">
    <source>
        <dbReference type="ARBA" id="ARBA00023277"/>
    </source>
</evidence>
<evidence type="ECO:0000256" key="11">
    <source>
        <dbReference type="SAM" id="SignalP"/>
    </source>
</evidence>
<dbReference type="Proteomes" id="UP000053958">
    <property type="component" value="Unassembled WGS sequence"/>
</dbReference>
<dbReference type="RefSeq" id="XP_013323622.1">
    <property type="nucleotide sequence ID" value="XM_013468168.1"/>
</dbReference>
<feature type="signal peptide" evidence="11">
    <location>
        <begin position="1"/>
        <end position="18"/>
    </location>
</feature>
<dbReference type="SMART" id="SM00236">
    <property type="entry name" value="fCBD"/>
    <property type="match status" value="1"/>
</dbReference>
<dbReference type="AlphaFoldDB" id="A0A0F4YFW2"/>
<gene>
    <name evidence="13" type="ORF">T310_9378</name>
</gene>
<dbReference type="Gene3D" id="2.60.40.10">
    <property type="entry name" value="Immunoglobulins"/>
    <property type="match status" value="1"/>
</dbReference>
<evidence type="ECO:0000256" key="1">
    <source>
        <dbReference type="ARBA" id="ARBA00005641"/>
    </source>
</evidence>
<dbReference type="GO" id="GO:0009986">
    <property type="term" value="C:cell surface"/>
    <property type="evidence" value="ECO:0007669"/>
    <property type="project" value="TreeGrafter"/>
</dbReference>
<dbReference type="GO" id="GO:0071555">
    <property type="term" value="P:cell wall organization"/>
    <property type="evidence" value="ECO:0007669"/>
    <property type="project" value="UniProtKB-KW"/>
</dbReference>
<dbReference type="STRING" id="1408163.A0A0F4YFW2"/>
<keyword evidence="7" id="KW-0961">Cell wall biogenesis/degradation</keyword>
<organism evidence="13 14">
    <name type="scientific">Rasamsonia emersonii (strain ATCC 16479 / CBS 393.64 / IMI 116815)</name>
    <dbReference type="NCBI Taxonomy" id="1408163"/>
    <lineage>
        <taxon>Eukaryota</taxon>
        <taxon>Fungi</taxon>
        <taxon>Dikarya</taxon>
        <taxon>Ascomycota</taxon>
        <taxon>Pezizomycotina</taxon>
        <taxon>Eurotiomycetes</taxon>
        <taxon>Eurotiomycetidae</taxon>
        <taxon>Eurotiales</taxon>
        <taxon>Trichocomaceae</taxon>
        <taxon>Rasamsonia</taxon>
    </lineage>
</organism>
<dbReference type="InterPro" id="IPR014756">
    <property type="entry name" value="Ig_E-set"/>
</dbReference>
<dbReference type="InterPro" id="IPR013783">
    <property type="entry name" value="Ig-like_fold"/>
</dbReference>
<evidence type="ECO:0000313" key="13">
    <source>
        <dbReference type="EMBL" id="KKA17010.1"/>
    </source>
</evidence>
<dbReference type="FunFam" id="2.60.40.10:FF:002413">
    <property type="entry name" value="Extracellular endoglucanase, putative"/>
    <property type="match status" value="1"/>
</dbReference>
<protein>
    <recommendedName>
        <fullName evidence="9">Endo-beta-1,4-mannanase F</fullName>
    </recommendedName>
</protein>
<feature type="chain" id="PRO_5002481662" description="Endo-beta-1,4-mannanase F" evidence="11">
    <location>
        <begin position="19"/>
        <end position="632"/>
    </location>
</feature>
<keyword evidence="8" id="KW-0624">Polysaccharide degradation</keyword>
<dbReference type="InterPro" id="IPR000254">
    <property type="entry name" value="CBD"/>
</dbReference>
<dbReference type="PROSITE" id="PS00562">
    <property type="entry name" value="CBM1_1"/>
    <property type="match status" value="1"/>
</dbReference>
<dbReference type="InterPro" id="IPR001547">
    <property type="entry name" value="Glyco_hydro_5"/>
</dbReference>
<dbReference type="Gene3D" id="3.20.20.80">
    <property type="entry name" value="Glycosidases"/>
    <property type="match status" value="1"/>
</dbReference>
<dbReference type="InterPro" id="IPR035971">
    <property type="entry name" value="CBD_sf"/>
</dbReference>
<dbReference type="EMBL" id="LASV01000721">
    <property type="protein sequence ID" value="KKA17010.1"/>
    <property type="molecule type" value="Genomic_DNA"/>
</dbReference>
<dbReference type="InterPro" id="IPR050386">
    <property type="entry name" value="Glycosyl_hydrolase_5"/>
</dbReference>
<evidence type="ECO:0000256" key="7">
    <source>
        <dbReference type="ARBA" id="ARBA00023316"/>
    </source>
</evidence>